<feature type="transmembrane region" description="Helical" evidence="7">
    <location>
        <begin position="20"/>
        <end position="38"/>
    </location>
</feature>
<keyword evidence="3 6" id="KW-0285">Flavoprotein</keyword>
<dbReference type="EC" id="7.-.-.-" evidence="6"/>
<dbReference type="Proteomes" id="UP000304864">
    <property type="component" value="Chromosome"/>
</dbReference>
<comment type="function">
    <text evidence="6">Part of a membrane-bound complex that couples electron transfer with translocation of ions across the membrane.</text>
</comment>
<dbReference type="NCBIfam" id="NF002519">
    <property type="entry name" value="PRK01908.1"/>
    <property type="match status" value="1"/>
</dbReference>
<feature type="domain" description="FMN-binding" evidence="8">
    <location>
        <begin position="112"/>
        <end position="202"/>
    </location>
</feature>
<keyword evidence="1 6" id="KW-0813">Transport</keyword>
<organism evidence="9 10">
    <name type="scientific">Thiomicrorhabdus sediminis</name>
    <dbReference type="NCBI Taxonomy" id="2580412"/>
    <lineage>
        <taxon>Bacteria</taxon>
        <taxon>Pseudomonadati</taxon>
        <taxon>Pseudomonadota</taxon>
        <taxon>Gammaproteobacteria</taxon>
        <taxon>Thiotrichales</taxon>
        <taxon>Piscirickettsiaceae</taxon>
        <taxon>Thiomicrorhabdus</taxon>
    </lineage>
</organism>
<evidence type="ECO:0000256" key="4">
    <source>
        <dbReference type="ARBA" id="ARBA00022643"/>
    </source>
</evidence>
<keyword evidence="10" id="KW-1185">Reference proteome</keyword>
<accession>A0A4P9K7V6</accession>
<comment type="cofactor">
    <cofactor evidence="6">
        <name>FMN</name>
        <dbReference type="ChEBI" id="CHEBI:58210"/>
    </cofactor>
</comment>
<keyword evidence="2 6" id="KW-0597">Phosphoprotein</keyword>
<proteinExistence type="inferred from homology"/>
<evidence type="ECO:0000256" key="2">
    <source>
        <dbReference type="ARBA" id="ARBA00022553"/>
    </source>
</evidence>
<gene>
    <name evidence="9" type="primary">rsxG</name>
    <name evidence="6" type="synonym">rnfG</name>
    <name evidence="9" type="ORF">FE785_06635</name>
</gene>
<feature type="modified residue" description="FMN phosphoryl threonine" evidence="6">
    <location>
        <position position="185"/>
    </location>
</feature>
<dbReference type="Pfam" id="PF04205">
    <property type="entry name" value="FMN_bind"/>
    <property type="match status" value="1"/>
</dbReference>
<dbReference type="SMART" id="SM00900">
    <property type="entry name" value="FMN_bind"/>
    <property type="match status" value="1"/>
</dbReference>
<evidence type="ECO:0000256" key="5">
    <source>
        <dbReference type="ARBA" id="ARBA00022982"/>
    </source>
</evidence>
<comment type="subunit">
    <text evidence="6">The complex is composed of six subunits: RnfA, RnfB, RnfC, RnfD, RnfE and RnfG.</text>
</comment>
<evidence type="ECO:0000256" key="1">
    <source>
        <dbReference type="ARBA" id="ARBA00022448"/>
    </source>
</evidence>
<keyword evidence="5 6" id="KW-0249">Electron transport</keyword>
<dbReference type="OrthoDB" id="9784165at2"/>
<dbReference type="InterPro" id="IPR010209">
    <property type="entry name" value="Ion_transpt_RnfG/RsxG"/>
</dbReference>
<evidence type="ECO:0000256" key="7">
    <source>
        <dbReference type="SAM" id="Phobius"/>
    </source>
</evidence>
<dbReference type="RefSeq" id="WP_138565002.1">
    <property type="nucleotide sequence ID" value="NZ_CP040602.1"/>
</dbReference>
<name>A0A4P9K7V6_9GAMM</name>
<dbReference type="PIRSF" id="PIRSF006091">
    <property type="entry name" value="E_trnsport_RnfG"/>
    <property type="match status" value="1"/>
</dbReference>
<dbReference type="InterPro" id="IPR007329">
    <property type="entry name" value="FMN-bd"/>
</dbReference>
<keyword evidence="6" id="KW-1278">Translocase</keyword>
<keyword evidence="4 6" id="KW-0288">FMN</keyword>
<dbReference type="PANTHER" id="PTHR36118">
    <property type="entry name" value="ION-TRANSLOCATING OXIDOREDUCTASE COMPLEX SUBUNIT G"/>
    <property type="match status" value="1"/>
</dbReference>
<comment type="subcellular location">
    <subcellularLocation>
        <location evidence="6">Cell inner membrane</location>
        <topology evidence="6">Single-pass membrane protein</topology>
    </subcellularLocation>
</comment>
<dbReference type="GO" id="GO:0005886">
    <property type="term" value="C:plasma membrane"/>
    <property type="evidence" value="ECO:0007669"/>
    <property type="project" value="UniProtKB-SubCell"/>
</dbReference>
<evidence type="ECO:0000259" key="8">
    <source>
        <dbReference type="SMART" id="SM00900"/>
    </source>
</evidence>
<dbReference type="KEGG" id="thig:FE785_06635"/>
<comment type="similarity">
    <text evidence="6">Belongs to the RnfG family.</text>
</comment>
<reference evidence="9 10" key="1">
    <citation type="submission" date="2019-05" db="EMBL/GenBank/DDBJ databases">
        <title>Thiomicrorhabdus sediminis sp. nov, a novel sulfur-oxidizing bacterium isolated from coastal sediment.</title>
        <authorList>
            <person name="Liu X."/>
        </authorList>
    </citation>
    <scope>NUCLEOTIDE SEQUENCE [LARGE SCALE GENOMIC DNA]</scope>
    <source>
        <strain evidence="9 10">G1</strain>
    </source>
</reference>
<dbReference type="PANTHER" id="PTHR36118:SF1">
    <property type="entry name" value="ION-TRANSLOCATING OXIDOREDUCTASE COMPLEX SUBUNIT G"/>
    <property type="match status" value="1"/>
</dbReference>
<keyword evidence="6" id="KW-1003">Cell membrane</keyword>
<keyword evidence="6" id="KW-0997">Cell inner membrane</keyword>
<dbReference type="HAMAP" id="MF_00479">
    <property type="entry name" value="RsxG_RnfG"/>
    <property type="match status" value="1"/>
</dbReference>
<dbReference type="GO" id="GO:0022900">
    <property type="term" value="P:electron transport chain"/>
    <property type="evidence" value="ECO:0007669"/>
    <property type="project" value="UniProtKB-UniRule"/>
</dbReference>
<evidence type="ECO:0000256" key="3">
    <source>
        <dbReference type="ARBA" id="ARBA00022630"/>
    </source>
</evidence>
<keyword evidence="6 7" id="KW-1133">Transmembrane helix</keyword>
<keyword evidence="6 7" id="KW-0812">Transmembrane</keyword>
<dbReference type="NCBIfam" id="TIGR01947">
    <property type="entry name" value="rnfG"/>
    <property type="match status" value="1"/>
</dbReference>
<evidence type="ECO:0000256" key="6">
    <source>
        <dbReference type="HAMAP-Rule" id="MF_00479"/>
    </source>
</evidence>
<dbReference type="GO" id="GO:0009055">
    <property type="term" value="F:electron transfer activity"/>
    <property type="evidence" value="ECO:0007669"/>
    <property type="project" value="InterPro"/>
</dbReference>
<sequence>MSKPNSTTIFYAMSQASGKLVVFILLSISFLLLVHYFSTPIIQQAKQDNLISSFNQVLPSNEYDNDLLADQIQITDPQVLAKLGSDEPINVYRAYKNQQPVALIYTTYANDGYNGKIEILVGLYATGNISGVRVLDHRETPGLGDKIDISKNDWVMGFANKNLHDGTRWAVKKDGGDFDQFTGATITPRAVVKAVYNSLQAMQQLGGELYE</sequence>
<dbReference type="GO" id="GO:0010181">
    <property type="term" value="F:FMN binding"/>
    <property type="evidence" value="ECO:0007669"/>
    <property type="project" value="InterPro"/>
</dbReference>
<evidence type="ECO:0000313" key="9">
    <source>
        <dbReference type="EMBL" id="QCU90327.1"/>
    </source>
</evidence>
<keyword evidence="6 7" id="KW-0472">Membrane</keyword>
<dbReference type="AlphaFoldDB" id="A0A4P9K7V6"/>
<protein>
    <recommendedName>
        <fullName evidence="6">Ion-translocating oxidoreductase complex subunit G</fullName>
        <ecNumber evidence="6">7.-.-.-</ecNumber>
    </recommendedName>
    <alternativeName>
        <fullName evidence="6">Rnf electron transport complex subunit G</fullName>
    </alternativeName>
</protein>
<evidence type="ECO:0000313" key="10">
    <source>
        <dbReference type="Proteomes" id="UP000304864"/>
    </source>
</evidence>
<dbReference type="EMBL" id="CP040602">
    <property type="protein sequence ID" value="QCU90327.1"/>
    <property type="molecule type" value="Genomic_DNA"/>
</dbReference>